<keyword evidence="4" id="KW-1185">Reference proteome</keyword>
<dbReference type="PANTHER" id="PTHR35848:SF6">
    <property type="entry name" value="CUPIN TYPE-2 DOMAIN-CONTAINING PROTEIN"/>
    <property type="match status" value="1"/>
</dbReference>
<dbReference type="InterPro" id="IPR014710">
    <property type="entry name" value="RmlC-like_jellyroll"/>
</dbReference>
<accession>A0ABV3QRB4</accession>
<feature type="domain" description="Cupin type-2" evidence="2">
    <location>
        <begin position="52"/>
        <end position="124"/>
    </location>
</feature>
<dbReference type="Proteomes" id="UP001556170">
    <property type="component" value="Unassembled WGS sequence"/>
</dbReference>
<dbReference type="CDD" id="cd02224">
    <property type="entry name" value="cupin_SPO2919-like"/>
    <property type="match status" value="1"/>
</dbReference>
<dbReference type="RefSeq" id="WP_367845436.1">
    <property type="nucleotide sequence ID" value="NZ_JBFOHL010000011.1"/>
</dbReference>
<reference evidence="3 4" key="1">
    <citation type="submission" date="2024-06" db="EMBL/GenBank/DDBJ databases">
        <authorList>
            <person name="Woo H."/>
        </authorList>
    </citation>
    <scope>NUCLEOTIDE SEQUENCE [LARGE SCALE GENOMIC DNA]</scope>
    <source>
        <strain evidence="3 4">S2-g</strain>
    </source>
</reference>
<dbReference type="InterPro" id="IPR011051">
    <property type="entry name" value="RmlC_Cupin_sf"/>
</dbReference>
<dbReference type="Gene3D" id="2.60.120.10">
    <property type="entry name" value="Jelly Rolls"/>
    <property type="match status" value="1"/>
</dbReference>
<evidence type="ECO:0000313" key="4">
    <source>
        <dbReference type="Proteomes" id="UP001556170"/>
    </source>
</evidence>
<dbReference type="PANTHER" id="PTHR35848">
    <property type="entry name" value="OXALATE-BINDING PROTEIN"/>
    <property type="match status" value="1"/>
</dbReference>
<dbReference type="SUPFAM" id="SSF51182">
    <property type="entry name" value="RmlC-like cupins"/>
    <property type="match status" value="1"/>
</dbReference>
<name>A0ABV3QRB4_9GAMM</name>
<dbReference type="EMBL" id="JBFOHL010000011">
    <property type="protein sequence ID" value="MEW9625142.1"/>
    <property type="molecule type" value="Genomic_DNA"/>
</dbReference>
<evidence type="ECO:0000313" key="3">
    <source>
        <dbReference type="EMBL" id="MEW9625142.1"/>
    </source>
</evidence>
<gene>
    <name evidence="3" type="ORF">ABQJ56_13005</name>
</gene>
<protein>
    <submittedName>
        <fullName evidence="3">Cupin domain-containing protein</fullName>
    </submittedName>
</protein>
<evidence type="ECO:0000259" key="2">
    <source>
        <dbReference type="Pfam" id="PF07883"/>
    </source>
</evidence>
<proteinExistence type="predicted"/>
<evidence type="ECO:0000256" key="1">
    <source>
        <dbReference type="ARBA" id="ARBA00022723"/>
    </source>
</evidence>
<organism evidence="3 4">
    <name type="scientific">Rhodanobacter geophilus</name>
    <dbReference type="NCBI Taxonomy" id="3162488"/>
    <lineage>
        <taxon>Bacteria</taxon>
        <taxon>Pseudomonadati</taxon>
        <taxon>Pseudomonadota</taxon>
        <taxon>Gammaproteobacteria</taxon>
        <taxon>Lysobacterales</taxon>
        <taxon>Rhodanobacteraceae</taxon>
        <taxon>Rhodanobacter</taxon>
    </lineage>
</organism>
<dbReference type="InterPro" id="IPR013096">
    <property type="entry name" value="Cupin_2"/>
</dbReference>
<comment type="caution">
    <text evidence="3">The sequence shown here is derived from an EMBL/GenBank/DDBJ whole genome shotgun (WGS) entry which is preliminary data.</text>
</comment>
<keyword evidence="1" id="KW-0479">Metal-binding</keyword>
<dbReference type="Pfam" id="PF07883">
    <property type="entry name" value="Cupin_2"/>
    <property type="match status" value="1"/>
</dbReference>
<sequence>MSKPILNIDELEPVSLETLSKQQGGHPPPPRFGGGMARIASQLGAQKLGYSLIVVPPGKRAFPFHSHRVNEEMFFVIEGSGEVRIGAEAWPIRTGDVICCPPGGPETAHQIVNTGGTTLRYLAVSSKETPEVCEYPDSGKFAVMHVAGMDANGRPQGFRHVGRPDDACDYWDGE</sequence>
<dbReference type="InterPro" id="IPR051610">
    <property type="entry name" value="GPI/OXD"/>
</dbReference>